<evidence type="ECO:0000256" key="1">
    <source>
        <dbReference type="ARBA" id="ARBA00022737"/>
    </source>
</evidence>
<dbReference type="CDD" id="cd00041">
    <property type="entry name" value="CUB"/>
    <property type="match status" value="1"/>
</dbReference>
<dbReference type="EMBL" id="CAXLJM020000048">
    <property type="protein sequence ID" value="CAL8112176.1"/>
    <property type="molecule type" value="Genomic_DNA"/>
</dbReference>
<evidence type="ECO:0000313" key="7">
    <source>
        <dbReference type="Proteomes" id="UP001642540"/>
    </source>
</evidence>
<organism evidence="6 7">
    <name type="scientific">Orchesella dallaii</name>
    <dbReference type="NCBI Taxonomy" id="48710"/>
    <lineage>
        <taxon>Eukaryota</taxon>
        <taxon>Metazoa</taxon>
        <taxon>Ecdysozoa</taxon>
        <taxon>Arthropoda</taxon>
        <taxon>Hexapoda</taxon>
        <taxon>Collembola</taxon>
        <taxon>Entomobryomorpha</taxon>
        <taxon>Entomobryoidea</taxon>
        <taxon>Orchesellidae</taxon>
        <taxon>Orchesellinae</taxon>
        <taxon>Orchesella</taxon>
    </lineage>
</organism>
<evidence type="ECO:0000256" key="2">
    <source>
        <dbReference type="ARBA" id="ARBA00023157"/>
    </source>
</evidence>
<accession>A0ABP1QXK6</accession>
<feature type="domain" description="CUB" evidence="5">
    <location>
        <begin position="334"/>
        <end position="442"/>
    </location>
</feature>
<feature type="domain" description="CUB" evidence="5">
    <location>
        <begin position="46"/>
        <end position="173"/>
    </location>
</feature>
<gene>
    <name evidence="6" type="ORF">ODALV1_LOCUS15522</name>
</gene>
<feature type="chain" id="PRO_5046177693" description="CUB domain-containing protein" evidence="4">
    <location>
        <begin position="28"/>
        <end position="595"/>
    </location>
</feature>
<evidence type="ECO:0000313" key="6">
    <source>
        <dbReference type="EMBL" id="CAL8112176.1"/>
    </source>
</evidence>
<dbReference type="SMART" id="SM00042">
    <property type="entry name" value="CUB"/>
    <property type="match status" value="3"/>
</dbReference>
<dbReference type="InterPro" id="IPR035914">
    <property type="entry name" value="Sperma_CUB_dom_sf"/>
</dbReference>
<evidence type="ECO:0000256" key="4">
    <source>
        <dbReference type="SAM" id="SignalP"/>
    </source>
</evidence>
<proteinExistence type="predicted"/>
<keyword evidence="1" id="KW-0677">Repeat</keyword>
<dbReference type="PROSITE" id="PS01180">
    <property type="entry name" value="CUB"/>
    <property type="match status" value="3"/>
</dbReference>
<evidence type="ECO:0000259" key="5">
    <source>
        <dbReference type="PROSITE" id="PS01180"/>
    </source>
</evidence>
<reference evidence="6 7" key="1">
    <citation type="submission" date="2024-08" db="EMBL/GenBank/DDBJ databases">
        <authorList>
            <person name="Cucini C."/>
            <person name="Frati F."/>
        </authorList>
    </citation>
    <scope>NUCLEOTIDE SEQUENCE [LARGE SCALE GENOMIC DNA]</scope>
</reference>
<feature type="domain" description="CUB" evidence="5">
    <location>
        <begin position="182"/>
        <end position="307"/>
    </location>
</feature>
<comment type="caution">
    <text evidence="3">Lacks conserved residue(s) required for the propagation of feature annotation.</text>
</comment>
<dbReference type="SUPFAM" id="SSF49854">
    <property type="entry name" value="Spermadhesin, CUB domain"/>
    <property type="match status" value="3"/>
</dbReference>
<dbReference type="Proteomes" id="UP001642540">
    <property type="component" value="Unassembled WGS sequence"/>
</dbReference>
<feature type="signal peptide" evidence="4">
    <location>
        <begin position="1"/>
        <end position="27"/>
    </location>
</feature>
<sequence length="595" mass="66126">MKAPRLNKLSRAIITLILASLVHFSKSSQKVSLDDVQLELDQETRCGATIEADFGTLTVPSSGQSISPGSICIFTIHLQTTNIFQLNITSLDVTGDEIPGQDEDCSEAAVRIYSLTNLIPSDRVESYTFCNDNPPPPSGGNFYLSGSLATVIYQAGFNRNDSSGGFTLNFEGLAFQPIPTKHESTYSSAPSGFIRYPAEGEYEPSKITTWLVKTSSGTNPNIQLDVIIQRMDIETCEIRDDNCLCDALILYDVTSTGVLKEVDRLCGNIEDSLVFEGLGPNFMLAFFTDHVDNEGRGNGFDILYRQSAPTTTTPFPTSEVTEGPPPVANYSNECGGVLTGDQGLIQYKLDVNYNNYERCLWTIRTYYRAQIKFTLLESGVEERFDNIQINTLNSSGIQESHVFLSTENLPQTVILNGTVALILFQSDYDTNGKGFSLRYTAEEVWNTDIWNFEDKHRIVEEADGELIRFPSVGHYKNLELSTLTFIQPKYSRIDMIQMSLVSLELEVSAVDNTTCEDKLHVYEIREPTTNLPHVNHFFRAENNPENGICELSYSNGSSPSSTATGIVLILSTNRFNTFNGFEVELRSPVFPIESA</sequence>
<comment type="caution">
    <text evidence="6">The sequence shown here is derived from an EMBL/GenBank/DDBJ whole genome shotgun (WGS) entry which is preliminary data.</text>
</comment>
<dbReference type="Pfam" id="PF00431">
    <property type="entry name" value="CUB"/>
    <property type="match status" value="1"/>
</dbReference>
<evidence type="ECO:0000256" key="3">
    <source>
        <dbReference type="PROSITE-ProRule" id="PRU00059"/>
    </source>
</evidence>
<keyword evidence="7" id="KW-1185">Reference proteome</keyword>
<name>A0ABP1QXK6_9HEXA</name>
<protein>
    <recommendedName>
        <fullName evidence="5">CUB domain-containing protein</fullName>
    </recommendedName>
</protein>
<dbReference type="InterPro" id="IPR000859">
    <property type="entry name" value="CUB_dom"/>
</dbReference>
<dbReference type="PANTHER" id="PTHR24251">
    <property type="entry name" value="OVOCHYMASE-RELATED"/>
    <property type="match status" value="1"/>
</dbReference>
<keyword evidence="4" id="KW-0732">Signal</keyword>
<keyword evidence="2" id="KW-1015">Disulfide bond</keyword>
<dbReference type="Gene3D" id="2.60.120.290">
    <property type="entry name" value="Spermadhesin, CUB domain"/>
    <property type="match status" value="3"/>
</dbReference>